<organism evidence="8 9">
    <name type="scientific">Piscinibacter terrae</name>
    <dbReference type="NCBI Taxonomy" id="2496871"/>
    <lineage>
        <taxon>Bacteria</taxon>
        <taxon>Pseudomonadati</taxon>
        <taxon>Pseudomonadota</taxon>
        <taxon>Betaproteobacteria</taxon>
        <taxon>Burkholderiales</taxon>
        <taxon>Sphaerotilaceae</taxon>
        <taxon>Piscinibacter</taxon>
    </lineage>
</organism>
<sequence>MNTRFFPQSLLVTLVGAALAAPAAWAAYPDPTPCPTHAPWRPGSAPTDTRPLDDQGATPPTQANPTPETQALWARLKQNEVLRSALFGQQHASWQGVSGNRSAFGSDIFDGLAKQVADRPNLVPAHPVVFGWNYETYRSLLLVDPDQAERMLARMIETDAKGGITTIHWPVENFVVCEGPACDDNSNRKGVDPVDFIVNNYQAFDGQCSGDKFDHWVDDLATFLQKLKQGNTPIPVILRPFHEMNGQGGLNGHWWAGKNAVQFRTMWQRLVDRLRNEHGLRNVLIAFGPRAEPLLESGYGVYWPEGPNPNQASLRYVDIAGFDFYLQHTGTDANADAAETKTLGDAIDATRTFAKADARSVKRLVAITEVGRKDGTSNPSAGTGFLGFWMKGVKPALDGALLGAPTKSRWEGVAYMMTWTNGATANFSIDPTADTPLEFDVNRDFTDWFQLKETLFLKPN</sequence>
<evidence type="ECO:0000259" key="7">
    <source>
        <dbReference type="PROSITE" id="PS51764"/>
    </source>
</evidence>
<keyword evidence="3 4" id="KW-0326">Glycosidase</keyword>
<keyword evidence="9" id="KW-1185">Reference proteome</keyword>
<feature type="domain" description="GH26" evidence="7">
    <location>
        <begin position="67"/>
        <end position="458"/>
    </location>
</feature>
<evidence type="ECO:0000313" key="9">
    <source>
        <dbReference type="Proteomes" id="UP000267464"/>
    </source>
</evidence>
<gene>
    <name evidence="8" type="ORF">DZC73_20555</name>
</gene>
<feature type="signal peptide" evidence="6">
    <location>
        <begin position="1"/>
        <end position="26"/>
    </location>
</feature>
<feature type="chain" id="PRO_5018268943" description="GH26 domain-containing protein" evidence="6">
    <location>
        <begin position="27"/>
        <end position="460"/>
    </location>
</feature>
<dbReference type="InterPro" id="IPR017853">
    <property type="entry name" value="GH"/>
</dbReference>
<dbReference type="OrthoDB" id="9816550at2"/>
<dbReference type="SUPFAM" id="SSF51445">
    <property type="entry name" value="(Trans)glycosidases"/>
    <property type="match status" value="1"/>
</dbReference>
<proteinExistence type="inferred from homology"/>
<feature type="region of interest" description="Disordered" evidence="5">
    <location>
        <begin position="35"/>
        <end position="66"/>
    </location>
</feature>
<dbReference type="PANTHER" id="PTHR40079">
    <property type="entry name" value="MANNAN ENDO-1,4-BETA-MANNOSIDASE E-RELATED"/>
    <property type="match status" value="1"/>
</dbReference>
<evidence type="ECO:0000256" key="6">
    <source>
        <dbReference type="SAM" id="SignalP"/>
    </source>
</evidence>
<accession>A0A3N7HKS7</accession>
<dbReference type="AlphaFoldDB" id="A0A3N7HKS7"/>
<dbReference type="RefSeq" id="WP_124542265.1">
    <property type="nucleotide sequence ID" value="NZ_QUSW01000006.1"/>
</dbReference>
<evidence type="ECO:0000313" key="8">
    <source>
        <dbReference type="EMBL" id="RQP22697.1"/>
    </source>
</evidence>
<evidence type="ECO:0000256" key="1">
    <source>
        <dbReference type="ARBA" id="ARBA00007754"/>
    </source>
</evidence>
<keyword evidence="6" id="KW-0732">Signal</keyword>
<dbReference type="Proteomes" id="UP000267464">
    <property type="component" value="Unassembled WGS sequence"/>
</dbReference>
<dbReference type="Pfam" id="PF02156">
    <property type="entry name" value="Glyco_hydro_26"/>
    <property type="match status" value="1"/>
</dbReference>
<comment type="caution">
    <text evidence="8">The sequence shown here is derived from an EMBL/GenBank/DDBJ whole genome shotgun (WGS) entry which is preliminary data.</text>
</comment>
<protein>
    <recommendedName>
        <fullName evidence="7">GH26 domain-containing protein</fullName>
    </recommendedName>
</protein>
<dbReference type="GO" id="GO:0006080">
    <property type="term" value="P:substituted mannan metabolic process"/>
    <property type="evidence" value="ECO:0007669"/>
    <property type="project" value="InterPro"/>
</dbReference>
<reference evidence="8 9" key="2">
    <citation type="submission" date="2018-12" db="EMBL/GenBank/DDBJ databases">
        <title>Rhizobacter gummiphilus sp. nov., a rubber-degrading bacterium isolated from the soil of a botanical garden in Japan.</title>
        <authorList>
            <person name="Shunsuke S.S."/>
        </authorList>
    </citation>
    <scope>NUCLEOTIDE SEQUENCE [LARGE SCALE GENOMIC DNA]</scope>
    <source>
        <strain evidence="8 9">S-16</strain>
    </source>
</reference>
<dbReference type="PROSITE" id="PS51764">
    <property type="entry name" value="GH26"/>
    <property type="match status" value="1"/>
</dbReference>
<feature type="active site" description="Proton donor" evidence="4">
    <location>
        <position position="243"/>
    </location>
</feature>
<reference evidence="8 9" key="1">
    <citation type="submission" date="2018-08" db="EMBL/GenBank/DDBJ databases">
        <authorList>
            <person name="Khan S.A."/>
            <person name="Jeon C.O."/>
            <person name="Chun B.H."/>
            <person name="Jeong S.E."/>
        </authorList>
    </citation>
    <scope>NUCLEOTIDE SEQUENCE [LARGE SCALE GENOMIC DNA]</scope>
    <source>
        <strain evidence="8 9">S-16</strain>
    </source>
</reference>
<evidence type="ECO:0000256" key="2">
    <source>
        <dbReference type="ARBA" id="ARBA00022801"/>
    </source>
</evidence>
<dbReference type="InterPro" id="IPR022790">
    <property type="entry name" value="GH26_dom"/>
</dbReference>
<dbReference type="GO" id="GO:0016985">
    <property type="term" value="F:mannan endo-1,4-beta-mannosidase activity"/>
    <property type="evidence" value="ECO:0007669"/>
    <property type="project" value="InterPro"/>
</dbReference>
<evidence type="ECO:0000256" key="3">
    <source>
        <dbReference type="ARBA" id="ARBA00023295"/>
    </source>
</evidence>
<name>A0A3N7HKS7_9BURK</name>
<dbReference type="InterPro" id="IPR000805">
    <property type="entry name" value="Glyco_hydro_26"/>
</dbReference>
<dbReference type="Gene3D" id="3.20.20.80">
    <property type="entry name" value="Glycosidases"/>
    <property type="match status" value="1"/>
</dbReference>
<dbReference type="PANTHER" id="PTHR40079:SF4">
    <property type="entry name" value="GH26 DOMAIN-CONTAINING PROTEIN-RELATED"/>
    <property type="match status" value="1"/>
</dbReference>
<keyword evidence="2 4" id="KW-0378">Hydrolase</keyword>
<evidence type="ECO:0000256" key="4">
    <source>
        <dbReference type="PROSITE-ProRule" id="PRU01100"/>
    </source>
</evidence>
<comment type="similarity">
    <text evidence="1 4">Belongs to the glycosyl hydrolase 26 family.</text>
</comment>
<dbReference type="EMBL" id="QUSW01000006">
    <property type="protein sequence ID" value="RQP22697.1"/>
    <property type="molecule type" value="Genomic_DNA"/>
</dbReference>
<evidence type="ECO:0000256" key="5">
    <source>
        <dbReference type="SAM" id="MobiDB-lite"/>
    </source>
</evidence>
<feature type="active site" description="Nucleophile" evidence="4">
    <location>
        <position position="369"/>
    </location>
</feature>